<comment type="similarity">
    <text evidence="5 15">Belongs to the isocitrate and isopropylmalate dehydrogenases family. LeuB type 1 subfamily.</text>
</comment>
<dbReference type="Pfam" id="PF00180">
    <property type="entry name" value="Iso_dh"/>
    <property type="match status" value="1"/>
</dbReference>
<evidence type="ECO:0000256" key="1">
    <source>
        <dbReference type="ARBA" id="ARBA00000624"/>
    </source>
</evidence>
<dbReference type="PROSITE" id="PS00470">
    <property type="entry name" value="IDH_IMDH"/>
    <property type="match status" value="1"/>
</dbReference>
<dbReference type="GO" id="GO:0003862">
    <property type="term" value="F:3-isopropylmalate dehydrogenase activity"/>
    <property type="evidence" value="ECO:0007669"/>
    <property type="project" value="UniProtKB-UniRule"/>
</dbReference>
<keyword evidence="13 15" id="KW-0520">NAD</keyword>
<keyword evidence="12 15" id="KW-0560">Oxidoreductase</keyword>
<feature type="binding site" evidence="15">
    <location>
        <position position="225"/>
    </location>
    <ligand>
        <name>substrate</name>
    </ligand>
</feature>
<dbReference type="AlphaFoldDB" id="A0A932ZX27"/>
<organism evidence="18 19">
    <name type="scientific">Tectimicrobiota bacterium</name>
    <dbReference type="NCBI Taxonomy" id="2528274"/>
    <lineage>
        <taxon>Bacteria</taxon>
        <taxon>Pseudomonadati</taxon>
        <taxon>Nitrospinota/Tectimicrobiota group</taxon>
        <taxon>Candidatus Tectimicrobiota</taxon>
    </lineage>
</organism>
<evidence type="ECO:0000256" key="7">
    <source>
        <dbReference type="ARBA" id="ARBA00022430"/>
    </source>
</evidence>
<dbReference type="Gene3D" id="3.40.718.10">
    <property type="entry name" value="Isopropylmalate Dehydrogenase"/>
    <property type="match status" value="1"/>
</dbReference>
<dbReference type="GO" id="GO:0051287">
    <property type="term" value="F:NAD binding"/>
    <property type="evidence" value="ECO:0007669"/>
    <property type="project" value="InterPro"/>
</dbReference>
<evidence type="ECO:0000256" key="2">
    <source>
        <dbReference type="ARBA" id="ARBA00001936"/>
    </source>
</evidence>
<dbReference type="InterPro" id="IPR019818">
    <property type="entry name" value="IsoCit/isopropylmalate_DH_CS"/>
</dbReference>
<keyword evidence="10 15" id="KW-0479">Metal-binding</keyword>
<comment type="cofactor">
    <cofactor evidence="2">
        <name>Mn(2+)</name>
        <dbReference type="ChEBI" id="CHEBI:29035"/>
    </cofactor>
</comment>
<dbReference type="SMART" id="SM01329">
    <property type="entry name" value="Iso_dh"/>
    <property type="match status" value="1"/>
</dbReference>
<evidence type="ECO:0000313" key="19">
    <source>
        <dbReference type="Proteomes" id="UP000752292"/>
    </source>
</evidence>
<dbReference type="FunFam" id="3.40.718.10:FF:000028">
    <property type="entry name" value="3-isopropylmalate dehydrogenase"/>
    <property type="match status" value="1"/>
</dbReference>
<keyword evidence="14 15" id="KW-0100">Branched-chain amino acid biosynthesis</keyword>
<feature type="binding site" evidence="15">
    <location>
        <position position="135"/>
    </location>
    <ligand>
        <name>substrate</name>
    </ligand>
</feature>
<dbReference type="InterPro" id="IPR004429">
    <property type="entry name" value="Isopropylmalate_DH"/>
</dbReference>
<keyword evidence="15" id="KW-0464">Manganese</keyword>
<comment type="caution">
    <text evidence="18">The sequence shown here is derived from an EMBL/GenBank/DDBJ whole genome shotgun (WGS) entry which is preliminary data.</text>
</comment>
<evidence type="ECO:0000256" key="10">
    <source>
        <dbReference type="ARBA" id="ARBA00022723"/>
    </source>
</evidence>
<comment type="subunit">
    <text evidence="6 15 16">Homodimer.</text>
</comment>
<name>A0A932ZX27_UNCTE</name>
<proteinExistence type="inferred from homology"/>
<dbReference type="GO" id="GO:0000287">
    <property type="term" value="F:magnesium ion binding"/>
    <property type="evidence" value="ECO:0007669"/>
    <property type="project" value="InterPro"/>
</dbReference>
<feature type="binding site" evidence="15">
    <location>
        <position position="107"/>
    </location>
    <ligand>
        <name>substrate</name>
    </ligand>
</feature>
<dbReference type="GO" id="GO:0009098">
    <property type="term" value="P:L-leucine biosynthetic process"/>
    <property type="evidence" value="ECO:0007669"/>
    <property type="project" value="UniProtKB-UniRule"/>
</dbReference>
<evidence type="ECO:0000256" key="14">
    <source>
        <dbReference type="ARBA" id="ARBA00023304"/>
    </source>
</evidence>
<comment type="catalytic activity">
    <reaction evidence="1 15 16">
        <text>(2R,3S)-3-isopropylmalate + NAD(+) = 4-methyl-2-oxopentanoate + CO2 + NADH</text>
        <dbReference type="Rhea" id="RHEA:32271"/>
        <dbReference type="ChEBI" id="CHEBI:16526"/>
        <dbReference type="ChEBI" id="CHEBI:17865"/>
        <dbReference type="ChEBI" id="CHEBI:35121"/>
        <dbReference type="ChEBI" id="CHEBI:57540"/>
        <dbReference type="ChEBI" id="CHEBI:57945"/>
        <dbReference type="EC" id="1.1.1.85"/>
    </reaction>
</comment>
<dbReference type="HAMAP" id="MF_01033">
    <property type="entry name" value="LeuB_type1"/>
    <property type="match status" value="1"/>
</dbReference>
<sequence length="362" mass="38973">MSTYRIAVLPGDGIGQEVTVQSRRVLEAAGRRFGVAFRFEEALCGGAACDAVGEPLPPKTLDLCRASDAGLFGAVGGPKWDGLPKEKRPEQAILGLRKSLNLFANLRPAVMFGPLVNASSLKPEFVRGLDLLVVREGVGGIYFGQPRGIERLPDGSERAVDTMVYTTPEIRRILKVGFELARVRRKRLCSVDKENVLDNSRLWRRVATEVGREYPDIELSHMYVDNAAMQLIRNPLHFDVIVTGNMFGDILSDAASMLTGSIGMLASANLNETGFGLYEPVHGTAPDIAGQDKANPIAAIMSTAMLCRYTLKRTDMAGAIEAAVARALEEGCRTPDIFTPGSTGVGCAQMGERIAKYAGGGK</sequence>
<dbReference type="PANTHER" id="PTHR42979">
    <property type="entry name" value="3-ISOPROPYLMALATE DEHYDROGENASE"/>
    <property type="match status" value="1"/>
</dbReference>
<comment type="function">
    <text evidence="15 16">Catalyzes the oxidation of 3-carboxy-2-hydroxy-4-methylpentanoate (3-isopropylmalate) to 3-carboxy-4-methyl-2-oxopentanoate. The product decarboxylates to 4-methyl-2 oxopentanoate.</text>
</comment>
<accession>A0A932ZX27</accession>
<feature type="binding site" evidence="15">
    <location>
        <position position="97"/>
    </location>
    <ligand>
        <name>substrate</name>
    </ligand>
</feature>
<dbReference type="PANTHER" id="PTHR42979:SF1">
    <property type="entry name" value="3-ISOPROPYLMALATE DEHYDROGENASE"/>
    <property type="match status" value="1"/>
</dbReference>
<dbReference type="SUPFAM" id="SSF53659">
    <property type="entry name" value="Isocitrate/Isopropylmalate dehydrogenase-like"/>
    <property type="match status" value="1"/>
</dbReference>
<evidence type="ECO:0000256" key="11">
    <source>
        <dbReference type="ARBA" id="ARBA00022842"/>
    </source>
</evidence>
<evidence type="ECO:0000256" key="16">
    <source>
        <dbReference type="RuleBase" id="RU004445"/>
    </source>
</evidence>
<keyword evidence="9 15" id="KW-0028">Amino-acid biosynthesis</keyword>
<evidence type="ECO:0000256" key="3">
    <source>
        <dbReference type="ARBA" id="ARBA00004496"/>
    </source>
</evidence>
<comment type="cofactor">
    <cofactor evidence="15 16">
        <name>Mg(2+)</name>
        <dbReference type="ChEBI" id="CHEBI:18420"/>
    </cofactor>
    <cofactor evidence="15 16">
        <name>Mn(2+)</name>
        <dbReference type="ChEBI" id="CHEBI:29035"/>
    </cofactor>
    <text evidence="15 16">Binds 1 Mg(2+) or Mn(2+) ion per subunit.</text>
</comment>
<evidence type="ECO:0000313" key="18">
    <source>
        <dbReference type="EMBL" id="MBI4252140.1"/>
    </source>
</evidence>
<protein>
    <recommendedName>
        <fullName evidence="15">3-isopropylmalate dehydrogenase</fullName>
        <ecNumber evidence="15">1.1.1.85</ecNumber>
    </recommendedName>
    <alternativeName>
        <fullName evidence="15">3-IPM-DH</fullName>
    </alternativeName>
    <alternativeName>
        <fullName evidence="15">Beta-IPM dehydrogenase</fullName>
        <shortName evidence="15">IMDH</shortName>
    </alternativeName>
</protein>
<dbReference type="GO" id="GO:0005829">
    <property type="term" value="C:cytosol"/>
    <property type="evidence" value="ECO:0007669"/>
    <property type="project" value="TreeGrafter"/>
</dbReference>
<comment type="pathway">
    <text evidence="4 15 16">Amino-acid biosynthesis; L-leucine biosynthesis; L-leucine from 3-methyl-2-oxobutanoate: step 3/4.</text>
</comment>
<reference evidence="18" key="1">
    <citation type="submission" date="2020-07" db="EMBL/GenBank/DDBJ databases">
        <title>Huge and variable diversity of episymbiotic CPR bacteria and DPANN archaea in groundwater ecosystems.</title>
        <authorList>
            <person name="He C.Y."/>
            <person name="Keren R."/>
            <person name="Whittaker M."/>
            <person name="Farag I.F."/>
            <person name="Doudna J."/>
            <person name="Cate J.H.D."/>
            <person name="Banfield J.F."/>
        </authorList>
    </citation>
    <scope>NUCLEOTIDE SEQUENCE</scope>
    <source>
        <strain evidence="18">NC_groundwater_1370_Ag_S-0.2um_69_93</strain>
    </source>
</reference>
<evidence type="ECO:0000256" key="12">
    <source>
        <dbReference type="ARBA" id="ARBA00023002"/>
    </source>
</evidence>
<evidence type="ECO:0000256" key="4">
    <source>
        <dbReference type="ARBA" id="ARBA00004762"/>
    </source>
</evidence>
<feature type="binding site" evidence="15">
    <location>
        <position position="253"/>
    </location>
    <ligand>
        <name>Mg(2+)</name>
        <dbReference type="ChEBI" id="CHEBI:18420"/>
    </ligand>
</feature>
<feature type="binding site" evidence="15">
    <location>
        <position position="225"/>
    </location>
    <ligand>
        <name>Mg(2+)</name>
        <dbReference type="ChEBI" id="CHEBI:18420"/>
    </ligand>
</feature>
<keyword evidence="8 15" id="KW-0963">Cytoplasm</keyword>
<dbReference type="InterPro" id="IPR024084">
    <property type="entry name" value="IsoPropMal-DH-like_dom"/>
</dbReference>
<comment type="caution">
    <text evidence="15">Lacks conserved residue(s) required for the propagation of feature annotation.</text>
</comment>
<dbReference type="Proteomes" id="UP000752292">
    <property type="component" value="Unassembled WGS sequence"/>
</dbReference>
<evidence type="ECO:0000256" key="8">
    <source>
        <dbReference type="ARBA" id="ARBA00022490"/>
    </source>
</evidence>
<feature type="site" description="Important for catalysis" evidence="15">
    <location>
        <position position="142"/>
    </location>
</feature>
<evidence type="ECO:0000259" key="17">
    <source>
        <dbReference type="SMART" id="SM01329"/>
    </source>
</evidence>
<feature type="site" description="Important for catalysis" evidence="15">
    <location>
        <position position="193"/>
    </location>
</feature>
<evidence type="ECO:0000256" key="5">
    <source>
        <dbReference type="ARBA" id="ARBA00008319"/>
    </source>
</evidence>
<dbReference type="EC" id="1.1.1.85" evidence="15"/>
<evidence type="ECO:0000256" key="13">
    <source>
        <dbReference type="ARBA" id="ARBA00023027"/>
    </source>
</evidence>
<evidence type="ECO:0000256" key="9">
    <source>
        <dbReference type="ARBA" id="ARBA00022605"/>
    </source>
</evidence>
<evidence type="ECO:0000256" key="15">
    <source>
        <dbReference type="HAMAP-Rule" id="MF_01033"/>
    </source>
</evidence>
<feature type="binding site" evidence="15">
    <location>
        <begin position="77"/>
        <end position="90"/>
    </location>
    <ligand>
        <name>NAD(+)</name>
        <dbReference type="ChEBI" id="CHEBI:57540"/>
    </ligand>
</feature>
<dbReference type="NCBIfam" id="TIGR00169">
    <property type="entry name" value="leuB"/>
    <property type="match status" value="1"/>
</dbReference>
<feature type="domain" description="Isopropylmalate dehydrogenase-like" evidence="17">
    <location>
        <begin position="5"/>
        <end position="354"/>
    </location>
</feature>
<keyword evidence="11 15" id="KW-0460">Magnesium</keyword>
<comment type="subcellular location">
    <subcellularLocation>
        <location evidence="3 15">Cytoplasm</location>
    </subcellularLocation>
</comment>
<keyword evidence="7 15" id="KW-0432">Leucine biosynthesis</keyword>
<gene>
    <name evidence="15 18" type="primary">leuB</name>
    <name evidence="18" type="ORF">HY618_06735</name>
</gene>
<feature type="binding site" evidence="15">
    <location>
        <position position="249"/>
    </location>
    <ligand>
        <name>Mg(2+)</name>
        <dbReference type="ChEBI" id="CHEBI:18420"/>
    </ligand>
</feature>
<evidence type="ECO:0000256" key="6">
    <source>
        <dbReference type="ARBA" id="ARBA00011738"/>
    </source>
</evidence>
<dbReference type="EMBL" id="JACQRX010000294">
    <property type="protein sequence ID" value="MBI4252140.1"/>
    <property type="molecule type" value="Genomic_DNA"/>
</dbReference>